<dbReference type="GO" id="GO:0042597">
    <property type="term" value="C:periplasmic space"/>
    <property type="evidence" value="ECO:0007669"/>
    <property type="project" value="InterPro"/>
</dbReference>
<comment type="caution">
    <text evidence="2">The sequence shown here is derived from an EMBL/GenBank/DDBJ whole genome shotgun (WGS) entry which is preliminary data.</text>
</comment>
<dbReference type="OrthoDB" id="5569970at2"/>
<dbReference type="RefSeq" id="WP_123103851.1">
    <property type="nucleotide sequence ID" value="NZ_CP127527.1"/>
</dbReference>
<name>A0A3M8R0X8_9PROT</name>
<feature type="signal peptide" evidence="1">
    <location>
        <begin position="1"/>
        <end position="28"/>
    </location>
</feature>
<dbReference type="InterPro" id="IPR012899">
    <property type="entry name" value="LTXXQ"/>
</dbReference>
<evidence type="ECO:0008006" key="3">
    <source>
        <dbReference type="Google" id="ProtNLM"/>
    </source>
</evidence>
<keyword evidence="1" id="KW-0732">Signal</keyword>
<accession>A0A3M8R0X8</accession>
<dbReference type="PROSITE" id="PS51257">
    <property type="entry name" value="PROKAR_LIPOPROTEIN"/>
    <property type="match status" value="1"/>
</dbReference>
<gene>
    <name evidence="2" type="ORF">EC580_07880</name>
</gene>
<organism evidence="2">
    <name type="scientific">Acidithiobacillus sulfuriphilus</name>
    <dbReference type="NCBI Taxonomy" id="1867749"/>
    <lineage>
        <taxon>Bacteria</taxon>
        <taxon>Pseudomonadati</taxon>
        <taxon>Pseudomonadota</taxon>
        <taxon>Acidithiobacillia</taxon>
        <taxon>Acidithiobacillales</taxon>
        <taxon>Acidithiobacillaceae</taxon>
        <taxon>Acidithiobacillus</taxon>
    </lineage>
</organism>
<evidence type="ECO:0000256" key="1">
    <source>
        <dbReference type="SAM" id="SignalP"/>
    </source>
</evidence>
<proteinExistence type="predicted"/>
<sequence>MKNHIRKAVPVLMALGLFAASACVQTMAADSAAPASLNAPTATSHAKSHKEFIEKRIKELHAQLKITSQQSRQWDAYAQTIRDNARTMGQAFRERAQKLPSMNADEAMKSYAALARLHADNMQKLATAFNTLYQTLSSGQKKTADSLFRNIHKKQRVSPH</sequence>
<dbReference type="Pfam" id="PF07813">
    <property type="entry name" value="LTXXQ"/>
    <property type="match status" value="1"/>
</dbReference>
<dbReference type="EMBL" id="RIZI01000166">
    <property type="protein sequence ID" value="RNF61681.1"/>
    <property type="molecule type" value="Genomic_DNA"/>
</dbReference>
<protein>
    <recommendedName>
        <fullName evidence="3">LTXXQ motif family protein</fullName>
    </recommendedName>
</protein>
<feature type="chain" id="PRO_5018072367" description="LTXXQ motif family protein" evidence="1">
    <location>
        <begin position="29"/>
        <end position="160"/>
    </location>
</feature>
<evidence type="ECO:0000313" key="2">
    <source>
        <dbReference type="EMBL" id="RNF61681.1"/>
    </source>
</evidence>
<dbReference type="AlphaFoldDB" id="A0A3M8R0X8"/>
<reference evidence="2" key="1">
    <citation type="submission" date="2018-10" db="EMBL/GenBank/DDBJ databases">
        <title>Acidithiobacillus sulfuriphilus sp. nov.: an extremely acidophilic sulfur-oxidizing chemolithotroph isolated from a neutral pH environment.</title>
        <authorList>
            <person name="Falagan C."/>
            <person name="Moya-Beltran A."/>
            <person name="Quatrini R."/>
            <person name="Johnson D.B."/>
        </authorList>
    </citation>
    <scope>NUCLEOTIDE SEQUENCE [LARGE SCALE GENOMIC DNA]</scope>
    <source>
        <strain evidence="2">CJ-2</strain>
    </source>
</reference>